<organism evidence="2 3">
    <name type="scientific">Bacteroides caccae</name>
    <dbReference type="NCBI Taxonomy" id="47678"/>
    <lineage>
        <taxon>Bacteria</taxon>
        <taxon>Pseudomonadati</taxon>
        <taxon>Bacteroidota</taxon>
        <taxon>Bacteroidia</taxon>
        <taxon>Bacteroidales</taxon>
        <taxon>Bacteroidaceae</taxon>
        <taxon>Bacteroides</taxon>
    </lineage>
</organism>
<dbReference type="Gene3D" id="2.60.120.200">
    <property type="match status" value="1"/>
</dbReference>
<dbReference type="GO" id="GO:0004553">
    <property type="term" value="F:hydrolase activity, hydrolyzing O-glycosyl compounds"/>
    <property type="evidence" value="ECO:0007669"/>
    <property type="project" value="UniProtKB-ARBA"/>
</dbReference>
<dbReference type="SUPFAM" id="SSF52058">
    <property type="entry name" value="L domain-like"/>
    <property type="match status" value="1"/>
</dbReference>
<dbReference type="InterPro" id="IPR013320">
    <property type="entry name" value="ConA-like_dom_sf"/>
</dbReference>
<dbReference type="InterPro" id="IPR032675">
    <property type="entry name" value="LRR_dom_sf"/>
</dbReference>
<reference evidence="2 3" key="1">
    <citation type="submission" date="2015-09" db="EMBL/GenBank/DDBJ databases">
        <authorList>
            <consortium name="Pathogen Informatics"/>
        </authorList>
    </citation>
    <scope>NUCLEOTIDE SEQUENCE [LARGE SCALE GENOMIC DNA]</scope>
    <source>
        <strain evidence="2 3">2789STDY5834946</strain>
    </source>
</reference>
<evidence type="ECO:0000256" key="1">
    <source>
        <dbReference type="SAM" id="Coils"/>
    </source>
</evidence>
<dbReference type="SUPFAM" id="SSF49899">
    <property type="entry name" value="Concanavalin A-like lectins/glucanases"/>
    <property type="match status" value="1"/>
</dbReference>
<dbReference type="GO" id="GO:0005975">
    <property type="term" value="P:carbohydrate metabolic process"/>
    <property type="evidence" value="ECO:0007669"/>
    <property type="project" value="UniProtKB-ARBA"/>
</dbReference>
<proteinExistence type="predicted"/>
<gene>
    <name evidence="2" type="ORF">ERS852558_04494</name>
</gene>
<feature type="coiled-coil region" evidence="1">
    <location>
        <begin position="139"/>
        <end position="166"/>
    </location>
</feature>
<dbReference type="EMBL" id="CZBL01000032">
    <property type="protein sequence ID" value="CUQ55252.1"/>
    <property type="molecule type" value="Genomic_DNA"/>
</dbReference>
<dbReference type="RefSeq" id="WP_055256910.1">
    <property type="nucleotide sequence ID" value="NZ_CZBL01000032.1"/>
</dbReference>
<sequence length="2263" mass="248314">MATQEYIDDLIIVIETAEDAESVTNQMVAAVLGFLNEHLKLVSQGKEIEAEEAARIAADAALQKAIDAVSLRIDRLVGNNASQAIDNFNEILAFLDGLKDSDSLAALLADINARIGSEDGSQSEDGSLWGKLKSLSQDISSCSEDISTLQADRDEMKQELQETAGRLSSTFTNVNNLLNAGSVYSDLSGVFAALKTAGKIDDVRKNGVILSFLTADGWVTKQFKGNPDTDFENVEKWEDFGSGGSGGGNTYNVTGSVPLTEGFYTLASAIAAVPEKWRGRGRVITFETSLGKWETYQFTGTALDAWDQEASWEEFGGKGTVKSVTVNGEKQTPDAAGNVNVNVDILEVDETLSADSTNPVENKVVTARFNEVDASTLFNVNAEVSEDETSVRLSFQNKSGAEITAVDIPAGSGGGSGETVATKIVLNAAVDNAIIKEGGNARLTYTYDHQYTTGDEKGESTGQKADITVTIRRGTTTMYSQTVSDVSKGSYELDLSSYLLVGNTDIYVVATTTDPTTGKKQTRQAFTSVKVVSLSLTSSYNLAGAIAAGGYTLADTINIPYAVSGSGTKVVTLYLNGRQQNAHTITRSGTTNGSFSLSPSSLVTGRNTVQMVAEMEASADLVLKSESIYIDILKSGGSAPFIGTMMSFPDGRIFTEDHLVPRLEAGQYEQVKFDFVAYDPDATPAQMDVYRDGVKTQSVSVARTTQTYTNRFTEQGEITMKFKTGATEYPFYIDVTESGIDLQETTAGLVLKLSAAGRSNSESDPGAWDYGDIHTTFSGFDWSSNGWTGDALKLTGGAKIEIGYRPFSTDATTTGATYEMEILCSSVTDRQGVILDCMAGDIGFQMTTEQALMRVSGGTEVSTKFASDMNLKMAFIVGAKAGKRLLELYVNGIRCGAVQYGATEGLLQAEPVNIRLFSDTADVEIRNFRIYNRALTDDEELNNYMVDRTTSDEMVLLFEKNDVTGDNGTDIDIDKLRAQGKAVMRIVGDVNLVNATNNKKFEVPVDIYFYSPQGKEYDFVARNVGLRIQGTSSTTYPRKNYRLYFLRLEKYGTTLEVNGVDVPSLEYSFKPGARPISIFCLKADFSDSSGTHNTGAVRIVNDVWKRCGWLTPPQAAYKGEYDVRIGVDGFPMDLFYDNDGTGANTYLGKYNFNNEKSESAIIYGFEGIEGFNDEAALNGQRNKCICLEFLNNSEALCLFGTTDMSSFDDALEFRFKADTTWADAHEDDKAAVTRLWNWIDSCKDDPAKFLAEYNQYFGNDSPFAWYLITDYFMAVDNRAKNMMLATWDSLIWYFLPYDMDTLFGVRNDSVLKYEYTITHESFDDSIGSYAFAGHDSVLWELVRSCPDKLREVAETLRSNMSLEYVLQVFNEEQMGNWCERIYNKDSEYKYILPLTEGVTTGSGTSYYNYLYALQGSRYAHRTYTIQNRFALLDSQYVAGTYRRDSFAAYFGYKFGSDNRKIRITASERYYYGYGYTSGTPHQSAVLAETAGAVVELTMDTDLIVNDPQYFYGASRIRGLDLTDVAHAIVGTLNLNNCTALRELNVSCEAGQTTFNALLVGNCRNLRKLDISGLKSSSFTGMDLSSNTKLETFLAGDTSLTGVTFAGGAPLAVCVLPGTLQTLELRYLNKLTNAGLQLEGTANITRLVIDNCSLIDWNTLLQQCSATSYLRITGIDMDGNGNLLRRLMTMGGVDEDGGNVQTCRLVGTYRLTQSMSDEEYAATCAHFPELNIIQPQFVGIKIDQTVGDGEKITNLDNSTGYDYNTEFTPSSHILEVLSKRRCILAKKTAEGEMTCYPLHDENRNKYADSDSVENATDAVLTGSEGEVYIYEPHYWYKGVTDVLNQCLYGFISSNEDAPAAAGYTSIRFTREELDVTEGIGIRKNTDYTTIEEAKNEYESGSFALVDVRDYKQVRFPGFASTLYGAVFIDDAGKIVSRISVSNANGFINGMYLFCAVPVGATKLAFTFLNSAAFDFVLLTTSESVEAIEPDWVEHTECLGGVYEAYLIDDVLRSVSGVSSVGTISQSQAVKYAQNRGKGFQLFDWEMHKDVGNLHFFKYGNTDSQGVCGYGTNNYQKVTGLTNALGMRDTVSYYKEKGGSNPQAEGAYRDGVNYQSVNVLGYENFQGNKAEWLQYVTVNKTAADGRWFITMPDGTERVVQGITVYNADIYPTHMVWGRYMDLIAAKEGGSTSSHWFDRFYVGTGLSRVVYRSADYGANAVGGVSYANASFDSSSTLAYIGVRLAFRGIIRWAGSVAAFKAINQAD</sequence>
<dbReference type="Gene3D" id="3.80.10.10">
    <property type="entry name" value="Ribonuclease Inhibitor"/>
    <property type="match status" value="1"/>
</dbReference>
<dbReference type="Proteomes" id="UP000095725">
    <property type="component" value="Unassembled WGS sequence"/>
</dbReference>
<name>A0A174X739_9BACE</name>
<keyword evidence="1" id="KW-0175">Coiled coil</keyword>
<evidence type="ECO:0000313" key="2">
    <source>
        <dbReference type="EMBL" id="CUQ55252.1"/>
    </source>
</evidence>
<evidence type="ECO:0000313" key="3">
    <source>
        <dbReference type="Proteomes" id="UP000095725"/>
    </source>
</evidence>
<protein>
    <submittedName>
        <fullName evidence="2">Cell surface protein</fullName>
    </submittedName>
</protein>
<accession>A0A174X739</accession>